<name>A0AAW3C553_9TRYP</name>
<feature type="compositionally biased region" description="Gly residues" evidence="1">
    <location>
        <begin position="1808"/>
        <end position="1818"/>
    </location>
</feature>
<feature type="compositionally biased region" description="Low complexity" evidence="1">
    <location>
        <begin position="806"/>
        <end position="822"/>
    </location>
</feature>
<feature type="compositionally biased region" description="Basic residues" evidence="1">
    <location>
        <begin position="534"/>
        <end position="543"/>
    </location>
</feature>
<evidence type="ECO:0000256" key="1">
    <source>
        <dbReference type="SAM" id="MobiDB-lite"/>
    </source>
</evidence>
<feature type="region of interest" description="Disordered" evidence="1">
    <location>
        <begin position="524"/>
        <end position="543"/>
    </location>
</feature>
<organism evidence="2 3">
    <name type="scientific">Leishmania naiffi</name>
    <dbReference type="NCBI Taxonomy" id="5678"/>
    <lineage>
        <taxon>Eukaryota</taxon>
        <taxon>Discoba</taxon>
        <taxon>Euglenozoa</taxon>
        <taxon>Kinetoplastea</taxon>
        <taxon>Metakinetoplastina</taxon>
        <taxon>Trypanosomatida</taxon>
        <taxon>Trypanosomatidae</taxon>
        <taxon>Leishmaniinae</taxon>
        <taxon>Leishmania</taxon>
        <taxon>Leishmania naiffi species complex</taxon>
    </lineage>
</organism>
<dbReference type="Proteomes" id="UP001501274">
    <property type="component" value="Unassembled WGS sequence"/>
</dbReference>
<feature type="region of interest" description="Disordered" evidence="1">
    <location>
        <begin position="1798"/>
        <end position="1834"/>
    </location>
</feature>
<feature type="region of interest" description="Disordered" evidence="1">
    <location>
        <begin position="806"/>
        <end position="852"/>
    </location>
</feature>
<feature type="compositionally biased region" description="Basic and acidic residues" evidence="1">
    <location>
        <begin position="524"/>
        <end position="533"/>
    </location>
</feature>
<feature type="compositionally biased region" description="Acidic residues" evidence="1">
    <location>
        <begin position="2258"/>
        <end position="2281"/>
    </location>
</feature>
<feature type="compositionally biased region" description="Low complexity" evidence="1">
    <location>
        <begin position="841"/>
        <end position="852"/>
    </location>
</feature>
<sequence length="2452" mass="260073">MIACAALQRLERYGSLGLKRHSVEDFVSTSLKDARRANIYALTLLSTWKEAVQAVRGGDADNSSDTSKAPARYTEALVYAVSFAVALTTQHLFEVNTNVATAPVISMNDSPVLTAAGTGQQAKKAAAESVSTSSSSNSKDGATAASLIFTVPYAQALELLTLLKEMTVAIGSSRALRSNASSDDFTKAVAHLLTSSTDLALLLLGDVSIGSNAATPERGELQPGGISNDEQQRKAILAQVLVLVTATAQMLRRVQVNYPINHLYHTRPCAALLKIVANKHKQLQQRHRHSSCTSEATAEKPQRATNNPVSRTGDGAAVHEVSTAPVPVLLSLLRRYIQVSARCSLAATQQPSPPTSSCAASLFSIFSLFQRLSMLHGALGAVADLSKGLAAQLSHACDDVQYWLSQLLSSTACNRATRYVVYFREDELRLMQHNVRQASEYALFTFATTPPADPGLVESLLAGDAADKTRAIDDYEEVTHARAALVLAQWCVSAPFYFESFCRNESWASFAQEQRRLVLQQESRARRGLERTSHRQQRRERARQKALLLGEAPGGGPSSVPSGASSVHSDGSDSAASTGGCHQRQRRGVSGDDETASLSSFQTDRHVDHADASVGGSLTSLASRVSLLSTFSKHSTASYLSFISVLRPSAAADSVAGGAGARYGTDGDGEGAATDTARQMHESEDGNTNLPLILLEQLTLGLHRFMEAYPAELLDRYGLRSVSWNSIARMFAIVEASLANHAQMTAGTAAAAAARRHTNHHHSSQEQQQPLFNLAQDIRYNKGMGYECLGLLFAKVVAPLLDLTPSRASTSTSGSPSQQQLPRGHIHEVSGANDGESGDVGSSSIGGYSNGNRAKEERFANATVGSAVLTLNDDSATRASVEAALSTCLTAYEKVAPQVVDMSLSTILRLASRTAITSAGMTTPPRPAPLISSLSSMLVAFVRDITARLGRSNDLPRLVDALLEQRDFAANANAAAAVSAAIDGSGDTASSIRSLRAMFSHPSVRQAVMAAAGTSLDPESLLGRLSSVAAELVEARNGKISSGAQDEEQGEAASTATSHWTHNAAQVQRMLLALELMEALLAGVVPTSVSASALLEHAAQLELLLSASFMTAVEELQRVNPAAAAAAARDSGTRARSLYGDLLHDRRLLMIQHIYTIRQCRAVTILCLQDLGTQHVHDYLRMLEDVLWQLTSHVGNLVGSLTLAELQPLLQAHTEWYNNSEVVAPSPSVPGQLQLELLPPSLILQRLSLARTVTVALGTHAGPEAELRDMVAYLWDCLGKDRLDTAAKAHLRPAGVSLWLANQMTSEEWVSLVALGKEKDGRASMMELLLRSAAVSSAERTETPAWLSRCLQCIPATVTRALVDAFVSLPVEDLCDTFCESASLSARQQRELARRQWMVLTASLVAAYAVVGHNPYWPSVVAHTVCAVTHVARVWRKYAKERLGDADGTSAQALHRSTEMHSFALLMRQLLSVLLCTLRSEPRATSVLRRVLLTLARESAVALSSAARPTAPALSRCGMSVAYVEALKVPATSLSDLSAPATLTAPTLTTAVNEGEEDEVFVALKGMTFEDELRGVGIQLFAPAFVKRLLTLTGLCSDSTAVVMPLTFATAAAVISASMSTLALLYQICVDAAQASWRARTTDGSLEALVQTPAVVFLHAVASGFHAARGAAITSSNGASTGAATTVALTAFLEQFYGHAGAPAAHRLFVHIASAAAGDMANGTTASSAPRAAAVASPDALEAVEKLWYAQLRSIACTVMHLSHTAEGECNASAAVLQKACVTFRQLFTCMWSSDRSKQHQMSKGSGSRTGGRSGGGSKRVRSHGDSEPAAHHSHLSGGIDAFLAEVLALSRTAGDDSSDAVGGVTGNSLRCQLADFFGITATATKGAARSDVHVGRVCDRLWMRLLSAGEEAGVCALWLLWKLQCVSAALIDDSATTEGLQDDSRARMRKFLCAYCDMNACVEGDAATAGTTSAYTRVATMLRALPNTLRVLTAEGAPPLFHEHVNSLLTSTIPRASPRSSADASSFAVAAPAAAELLVHLFSVRPRLPAEMLLPHAQHLLVWLSSPSSSVASLAAAAEVGVHGGTSPSLSSLCIRVCAAVAAHPAVSSASDASALIAYWASQQQLIACRGVRQPRVNSGAAQELLDNVWLVLLSLLEGSRAPHCAEASTTTTTPLLREGELVQLILLLTKTWLGHSAHQQVLWSRPAMLPPLMCALFTCVMRGMESQEFSPRVLNVLASGLAAMAAHVDAATANEGDADVDSIEGADDDAEGVDEENPEESGSGVPAAPGDGRHRKQKRRLEGGARGWAKATTVPAHVKRAALAAATSALFEVAHHYIHVFTTFSSDMDFLFTDFLKVLSQHFLPAVTRPPIAHHVGVRIGGTAWSEMTFADLAYMCVGNAESKSLLKQAALRMEEAGVLDSSSASDGITAKAKAEPALTDGSRSIFRVA</sequence>
<feature type="region of interest" description="Disordered" evidence="1">
    <location>
        <begin position="2256"/>
        <end position="2308"/>
    </location>
</feature>
<feature type="region of interest" description="Disordered" evidence="1">
    <location>
        <begin position="284"/>
        <end position="308"/>
    </location>
</feature>
<dbReference type="EMBL" id="JBAMZN010000009">
    <property type="protein sequence ID" value="KAL0529380.1"/>
    <property type="molecule type" value="Genomic_DNA"/>
</dbReference>
<gene>
    <name evidence="2" type="ORF">Q4I28_001299</name>
</gene>
<feature type="region of interest" description="Disordered" evidence="1">
    <location>
        <begin position="662"/>
        <end position="685"/>
    </location>
</feature>
<accession>A0AAW3C553</accession>
<keyword evidence="3" id="KW-1185">Reference proteome</keyword>
<comment type="caution">
    <text evidence="2">The sequence shown here is derived from an EMBL/GenBank/DDBJ whole genome shotgun (WGS) entry which is preliminary data.</text>
</comment>
<protein>
    <recommendedName>
        <fullName evidence="4">Non-specific serine/threonine protein kinase</fullName>
    </recommendedName>
</protein>
<evidence type="ECO:0008006" key="4">
    <source>
        <dbReference type="Google" id="ProtNLM"/>
    </source>
</evidence>
<proteinExistence type="predicted"/>
<evidence type="ECO:0000313" key="3">
    <source>
        <dbReference type="Proteomes" id="UP001501274"/>
    </source>
</evidence>
<feature type="region of interest" description="Disordered" evidence="1">
    <location>
        <begin position="549"/>
        <end position="604"/>
    </location>
</feature>
<feature type="compositionally biased region" description="Low complexity" evidence="1">
    <location>
        <begin position="558"/>
        <end position="580"/>
    </location>
</feature>
<reference evidence="2 3" key="1">
    <citation type="submission" date="2024-02" db="EMBL/GenBank/DDBJ databases">
        <title>FIRST GENOME SEQUENCES OF Leishmania (Viannia) shawi, Leishmania (Viannia) lindenbergi AND Leishmania (Viannia) utingensis.</title>
        <authorList>
            <person name="Resadore F."/>
            <person name="Custodio M.G.F."/>
            <person name="Boite M.C."/>
            <person name="Cupolillo E."/>
            <person name="Ferreira G.E.M."/>
        </authorList>
    </citation>
    <scope>NUCLEOTIDE SEQUENCE [LARGE SCALE GENOMIC DNA]</scope>
    <source>
        <strain evidence="2 3">MDAS/BR/1979/M5533</strain>
    </source>
</reference>
<evidence type="ECO:0000313" key="2">
    <source>
        <dbReference type="EMBL" id="KAL0529380.1"/>
    </source>
</evidence>